<accession>A3V3X6</accession>
<proteinExistence type="inferred from homology"/>
<dbReference type="Proteomes" id="UP000004507">
    <property type="component" value="Unassembled WGS sequence"/>
</dbReference>
<dbReference type="InterPro" id="IPR038333">
    <property type="entry name" value="T1MK-like_N_sf"/>
</dbReference>
<dbReference type="AlphaFoldDB" id="A3V3X6"/>
<comment type="similarity">
    <text evidence="1">Belongs to the N(4)/N(6)-methyltransferase family.</text>
</comment>
<dbReference type="eggNOG" id="COG0286">
    <property type="taxonomic scope" value="Bacteria"/>
</dbReference>
<dbReference type="Gene3D" id="1.20.1260.30">
    <property type="match status" value="1"/>
</dbReference>
<protein>
    <submittedName>
        <fullName evidence="3">DNA-methyltransferase, type I restriction-modification enzymeubunit M</fullName>
    </submittedName>
</protein>
<organism evidence="3 4">
    <name type="scientific">Yoonia vestfoldensis SKA53</name>
    <dbReference type="NCBI Taxonomy" id="314232"/>
    <lineage>
        <taxon>Bacteria</taxon>
        <taxon>Pseudomonadati</taxon>
        <taxon>Pseudomonadota</taxon>
        <taxon>Alphaproteobacteria</taxon>
        <taxon>Rhodobacterales</taxon>
        <taxon>Paracoccaceae</taxon>
        <taxon>Yoonia</taxon>
    </lineage>
</organism>
<dbReference type="GO" id="GO:0008168">
    <property type="term" value="F:methyltransferase activity"/>
    <property type="evidence" value="ECO:0007669"/>
    <property type="project" value="UniProtKB-KW"/>
</dbReference>
<comment type="caution">
    <text evidence="3">The sequence shown here is derived from an EMBL/GenBank/DDBJ whole genome shotgun (WGS) entry which is preliminary data.</text>
</comment>
<name>A3V3X6_9RHOB</name>
<keyword evidence="3" id="KW-0808">Transferase</keyword>
<dbReference type="GO" id="GO:0032259">
    <property type="term" value="P:methylation"/>
    <property type="evidence" value="ECO:0007669"/>
    <property type="project" value="UniProtKB-KW"/>
</dbReference>
<dbReference type="RefSeq" id="WP_007204413.1">
    <property type="nucleotide sequence ID" value="NZ_CH672414.1"/>
</dbReference>
<evidence type="ECO:0000256" key="2">
    <source>
        <dbReference type="ARBA" id="ARBA00022747"/>
    </source>
</evidence>
<sequence length="81" mass="9599">MFESAFNNIDREHRNEKRLASNLEYAEQTSWILFFTYLEDIEQERQDEADLGGRDYAFVLVKPNGSKLWWPLWLCGLLGRG</sequence>
<dbReference type="GO" id="GO:0009307">
    <property type="term" value="P:DNA restriction-modification system"/>
    <property type="evidence" value="ECO:0007669"/>
    <property type="project" value="UniProtKB-KW"/>
</dbReference>
<evidence type="ECO:0000313" key="4">
    <source>
        <dbReference type="Proteomes" id="UP000004507"/>
    </source>
</evidence>
<dbReference type="EMBL" id="AAMS01000003">
    <property type="protein sequence ID" value="EAQ07183.1"/>
    <property type="molecule type" value="Genomic_DNA"/>
</dbReference>
<keyword evidence="3" id="KW-0489">Methyltransferase</keyword>
<evidence type="ECO:0000256" key="1">
    <source>
        <dbReference type="ARBA" id="ARBA00006594"/>
    </source>
</evidence>
<keyword evidence="4" id="KW-1185">Reference proteome</keyword>
<gene>
    <name evidence="3" type="ORF">SKA53_02266</name>
</gene>
<dbReference type="HOGENOM" id="CLU_2569709_0_0_5"/>
<dbReference type="STRING" id="314232.SKA53_02266"/>
<reference evidence="3 4" key="1">
    <citation type="submission" date="2006-01" db="EMBL/GenBank/DDBJ databases">
        <authorList>
            <person name="Hagstrom A."/>
            <person name="Ferriera S."/>
            <person name="Johnson J."/>
            <person name="Kravitz S."/>
            <person name="Halpern A."/>
            <person name="Remington K."/>
            <person name="Beeson K."/>
            <person name="Tran B."/>
            <person name="Rogers Y.-H."/>
            <person name="Friedman R."/>
            <person name="Venter J.C."/>
        </authorList>
    </citation>
    <scope>NUCLEOTIDE SEQUENCE [LARGE SCALE GENOMIC DNA]</scope>
    <source>
        <strain evidence="3 4">SKA53</strain>
    </source>
</reference>
<keyword evidence="2" id="KW-0680">Restriction system</keyword>
<evidence type="ECO:0000313" key="3">
    <source>
        <dbReference type="EMBL" id="EAQ07183.1"/>
    </source>
</evidence>